<comment type="caution">
    <text evidence="15">The sequence shown here is derived from an EMBL/GenBank/DDBJ whole genome shotgun (WGS) entry which is preliminary data.</text>
</comment>
<accession>A0A4D4J624</accession>
<dbReference type="InterPro" id="IPR003594">
    <property type="entry name" value="HATPase_dom"/>
</dbReference>
<dbReference type="SUPFAM" id="SSF55874">
    <property type="entry name" value="ATPase domain of HSP90 chaperone/DNA topoisomerase II/histidine kinase"/>
    <property type="match status" value="1"/>
</dbReference>
<evidence type="ECO:0000256" key="4">
    <source>
        <dbReference type="ARBA" id="ARBA00022553"/>
    </source>
</evidence>
<keyword evidence="9" id="KW-0902">Two-component regulatory system</keyword>
<dbReference type="GO" id="GO:0000155">
    <property type="term" value="F:phosphorelay sensor kinase activity"/>
    <property type="evidence" value="ECO:0007669"/>
    <property type="project" value="InterPro"/>
</dbReference>
<evidence type="ECO:0000256" key="3">
    <source>
        <dbReference type="ARBA" id="ARBA00012438"/>
    </source>
</evidence>
<feature type="transmembrane region" description="Helical" evidence="12">
    <location>
        <begin position="21"/>
        <end position="39"/>
    </location>
</feature>
<dbReference type="PANTHER" id="PTHR45436">
    <property type="entry name" value="SENSOR HISTIDINE KINASE YKOH"/>
    <property type="match status" value="1"/>
</dbReference>
<evidence type="ECO:0000256" key="11">
    <source>
        <dbReference type="SAM" id="Coils"/>
    </source>
</evidence>
<dbReference type="EMBL" id="BJFL01000005">
    <property type="protein sequence ID" value="GDY29956.1"/>
    <property type="molecule type" value="Genomic_DNA"/>
</dbReference>
<dbReference type="Gene3D" id="6.10.340.10">
    <property type="match status" value="1"/>
</dbReference>
<dbReference type="PROSITE" id="PS50109">
    <property type="entry name" value="HIS_KIN"/>
    <property type="match status" value="1"/>
</dbReference>
<dbReference type="PANTHER" id="PTHR45436:SF5">
    <property type="entry name" value="SENSOR HISTIDINE KINASE TRCS"/>
    <property type="match status" value="1"/>
</dbReference>
<dbReference type="RefSeq" id="WP_137813099.1">
    <property type="nucleotide sequence ID" value="NZ_BJFL01000005.1"/>
</dbReference>
<dbReference type="SMART" id="SM00387">
    <property type="entry name" value="HATPase_c"/>
    <property type="match status" value="1"/>
</dbReference>
<evidence type="ECO:0000256" key="12">
    <source>
        <dbReference type="SAM" id="Phobius"/>
    </source>
</evidence>
<dbReference type="GO" id="GO:0005886">
    <property type="term" value="C:plasma membrane"/>
    <property type="evidence" value="ECO:0007669"/>
    <property type="project" value="UniProtKB-SubCell"/>
</dbReference>
<gene>
    <name evidence="15" type="ORF">GTS_15890</name>
</gene>
<keyword evidence="16" id="KW-1185">Reference proteome</keyword>
<feature type="domain" description="Histidine kinase" evidence="13">
    <location>
        <begin position="238"/>
        <end position="447"/>
    </location>
</feature>
<comment type="catalytic activity">
    <reaction evidence="1">
        <text>ATP + protein L-histidine = ADP + protein N-phospho-L-histidine.</text>
        <dbReference type="EC" id="2.7.13.3"/>
    </reaction>
</comment>
<dbReference type="InterPro" id="IPR005467">
    <property type="entry name" value="His_kinase_dom"/>
</dbReference>
<keyword evidence="4" id="KW-0597">Phosphoprotein</keyword>
<evidence type="ECO:0000313" key="16">
    <source>
        <dbReference type="Proteomes" id="UP000298860"/>
    </source>
</evidence>
<evidence type="ECO:0000256" key="8">
    <source>
        <dbReference type="ARBA" id="ARBA00022989"/>
    </source>
</evidence>
<dbReference type="AlphaFoldDB" id="A0A4D4J624"/>
<evidence type="ECO:0000259" key="13">
    <source>
        <dbReference type="PROSITE" id="PS50109"/>
    </source>
</evidence>
<protein>
    <recommendedName>
        <fullName evidence="3">histidine kinase</fullName>
        <ecNumber evidence="3">2.7.13.3</ecNumber>
    </recommendedName>
</protein>
<sequence>MIRLLRRPREWWLRRTLRFRVTLVATGVAVLSLLALARLTEGLVGTLLVDAADSELRGVLATATSAVTAGRAPAPPRTGVELRVLDSAGDPLDGRPPPRLSAPDIRHLKAGEGVLYLGEDPPRRWVAEVVSAPDGTQRLIAAGADLIGYVVTLQRSTRWLVGAALLGGLAVGVATWFVVSWSLYPVERMRAAAGALPPGRRLPVPAAKDELRALAEALNNLLARRDDATERLRRFTGDAAHELRSPIASIRAQTEVAVAHPDPEFSQEVLKAVVEESQRMSTLVDHLLVLARSDAGELPPAEPVDLVVAAEAAVGRLPPGPPRVVLDAPTSTAWALASRGDATLVLDNLLRNAVRHARALVRVAVLPAGRQVRLVVDDDGPGVPAEHRTRVFDRFYRVQDDRGRATGGFGLGLALVAEVVRRRRGTVRVGDSPEGGARFEVRWRAAC</sequence>
<name>A0A4D4J624_9PSEU</name>
<reference evidence="16" key="1">
    <citation type="submission" date="2019-04" db="EMBL/GenBank/DDBJ databases">
        <title>Draft genome sequence of Pseudonocardiaceae bacterium SL3-2-4.</title>
        <authorList>
            <person name="Ningsih F."/>
            <person name="Yokota A."/>
            <person name="Sakai Y."/>
            <person name="Nanatani K."/>
            <person name="Yabe S."/>
            <person name="Oetari A."/>
            <person name="Sjamsuridzal W."/>
        </authorList>
    </citation>
    <scope>NUCLEOTIDE SEQUENCE [LARGE SCALE GENOMIC DNA]</scope>
    <source>
        <strain evidence="16">SL3-2-4</strain>
    </source>
</reference>
<feature type="domain" description="HAMP" evidence="14">
    <location>
        <begin position="180"/>
        <end position="230"/>
    </location>
</feature>
<keyword evidence="7 15" id="KW-0418">Kinase</keyword>
<evidence type="ECO:0000256" key="7">
    <source>
        <dbReference type="ARBA" id="ARBA00022777"/>
    </source>
</evidence>
<dbReference type="Gene3D" id="3.30.565.10">
    <property type="entry name" value="Histidine kinase-like ATPase, C-terminal domain"/>
    <property type="match status" value="1"/>
</dbReference>
<dbReference type="SUPFAM" id="SSF47384">
    <property type="entry name" value="Homodimeric domain of signal transducing histidine kinase"/>
    <property type="match status" value="1"/>
</dbReference>
<feature type="coiled-coil region" evidence="11">
    <location>
        <begin position="204"/>
        <end position="238"/>
    </location>
</feature>
<dbReference type="InterPro" id="IPR036097">
    <property type="entry name" value="HisK_dim/P_sf"/>
</dbReference>
<dbReference type="PROSITE" id="PS50885">
    <property type="entry name" value="HAMP"/>
    <property type="match status" value="1"/>
</dbReference>
<dbReference type="InterPro" id="IPR004358">
    <property type="entry name" value="Sig_transdc_His_kin-like_C"/>
</dbReference>
<evidence type="ECO:0000256" key="9">
    <source>
        <dbReference type="ARBA" id="ARBA00023012"/>
    </source>
</evidence>
<dbReference type="SMART" id="SM00388">
    <property type="entry name" value="HisKA"/>
    <property type="match status" value="1"/>
</dbReference>
<dbReference type="InterPro" id="IPR003661">
    <property type="entry name" value="HisK_dim/P_dom"/>
</dbReference>
<dbReference type="Gene3D" id="1.10.287.130">
    <property type="match status" value="1"/>
</dbReference>
<evidence type="ECO:0000259" key="14">
    <source>
        <dbReference type="PROSITE" id="PS50885"/>
    </source>
</evidence>
<evidence type="ECO:0000256" key="1">
    <source>
        <dbReference type="ARBA" id="ARBA00000085"/>
    </source>
</evidence>
<evidence type="ECO:0000313" key="15">
    <source>
        <dbReference type="EMBL" id="GDY29956.1"/>
    </source>
</evidence>
<dbReference type="Pfam" id="PF00512">
    <property type="entry name" value="HisKA"/>
    <property type="match status" value="1"/>
</dbReference>
<dbReference type="Proteomes" id="UP000298860">
    <property type="component" value="Unassembled WGS sequence"/>
</dbReference>
<dbReference type="PRINTS" id="PR00344">
    <property type="entry name" value="BCTRLSENSOR"/>
</dbReference>
<evidence type="ECO:0000256" key="2">
    <source>
        <dbReference type="ARBA" id="ARBA00004236"/>
    </source>
</evidence>
<evidence type="ECO:0000256" key="5">
    <source>
        <dbReference type="ARBA" id="ARBA00022679"/>
    </source>
</evidence>
<dbReference type="InterPro" id="IPR050428">
    <property type="entry name" value="TCS_sensor_his_kinase"/>
</dbReference>
<evidence type="ECO:0000256" key="6">
    <source>
        <dbReference type="ARBA" id="ARBA00022692"/>
    </source>
</evidence>
<feature type="transmembrane region" description="Helical" evidence="12">
    <location>
        <begin position="159"/>
        <end position="184"/>
    </location>
</feature>
<keyword evidence="10 12" id="KW-0472">Membrane</keyword>
<dbReference type="EC" id="2.7.13.3" evidence="3"/>
<keyword evidence="11" id="KW-0175">Coiled coil</keyword>
<dbReference type="OrthoDB" id="3666358at2"/>
<dbReference type="InterPro" id="IPR036890">
    <property type="entry name" value="HATPase_C_sf"/>
</dbReference>
<organism evidence="15 16">
    <name type="scientific">Gandjariella thermophila</name>
    <dbReference type="NCBI Taxonomy" id="1931992"/>
    <lineage>
        <taxon>Bacteria</taxon>
        <taxon>Bacillati</taxon>
        <taxon>Actinomycetota</taxon>
        <taxon>Actinomycetes</taxon>
        <taxon>Pseudonocardiales</taxon>
        <taxon>Pseudonocardiaceae</taxon>
        <taxon>Gandjariella</taxon>
    </lineage>
</organism>
<dbReference type="Pfam" id="PF00672">
    <property type="entry name" value="HAMP"/>
    <property type="match status" value="1"/>
</dbReference>
<keyword evidence="6 12" id="KW-0812">Transmembrane</keyword>
<keyword evidence="8 12" id="KW-1133">Transmembrane helix</keyword>
<dbReference type="Pfam" id="PF02518">
    <property type="entry name" value="HATPase_c"/>
    <property type="match status" value="1"/>
</dbReference>
<proteinExistence type="predicted"/>
<dbReference type="InterPro" id="IPR003660">
    <property type="entry name" value="HAMP_dom"/>
</dbReference>
<keyword evidence="5" id="KW-0808">Transferase</keyword>
<comment type="subcellular location">
    <subcellularLocation>
        <location evidence="2">Cell membrane</location>
    </subcellularLocation>
</comment>
<dbReference type="CDD" id="cd00082">
    <property type="entry name" value="HisKA"/>
    <property type="match status" value="1"/>
</dbReference>
<evidence type="ECO:0000256" key="10">
    <source>
        <dbReference type="ARBA" id="ARBA00023136"/>
    </source>
</evidence>